<evidence type="ECO:0008006" key="5">
    <source>
        <dbReference type="Google" id="ProtNLM"/>
    </source>
</evidence>
<dbReference type="InterPro" id="IPR036208">
    <property type="entry name" value="VHL_sf"/>
</dbReference>
<dbReference type="SUPFAM" id="SSF49468">
    <property type="entry name" value="VHL"/>
    <property type="match status" value="1"/>
</dbReference>
<evidence type="ECO:0000313" key="3">
    <source>
        <dbReference type="EMBL" id="GBG25970.1"/>
    </source>
</evidence>
<dbReference type="EMBL" id="BEYU01000017">
    <property type="protein sequence ID" value="GBG25970.1"/>
    <property type="molecule type" value="Genomic_DNA"/>
</dbReference>
<evidence type="ECO:0000313" key="4">
    <source>
        <dbReference type="Proteomes" id="UP000241890"/>
    </source>
</evidence>
<dbReference type="Gene3D" id="2.60.40.780">
    <property type="entry name" value="von Hippel-Lindau disease tumour suppressor, beta domain"/>
    <property type="match status" value="1"/>
</dbReference>
<feature type="chain" id="PRO_5015331265" description="Fe2OG dioxygenase domain-containing protein" evidence="2">
    <location>
        <begin position="44"/>
        <end position="660"/>
    </location>
</feature>
<protein>
    <recommendedName>
        <fullName evidence="5">Fe2OG dioxygenase domain-containing protein</fullName>
    </recommendedName>
</protein>
<dbReference type="OrthoDB" id="194358at2759"/>
<feature type="region of interest" description="Disordered" evidence="1">
    <location>
        <begin position="64"/>
        <end position="83"/>
    </location>
</feature>
<dbReference type="Proteomes" id="UP000241890">
    <property type="component" value="Unassembled WGS sequence"/>
</dbReference>
<proteinExistence type="predicted"/>
<evidence type="ECO:0000256" key="2">
    <source>
        <dbReference type="SAM" id="SignalP"/>
    </source>
</evidence>
<dbReference type="AlphaFoldDB" id="A0A2R5G4Q8"/>
<dbReference type="InterPro" id="IPR037140">
    <property type="entry name" value="VHL_beta_dom_sf"/>
</dbReference>
<feature type="region of interest" description="Disordered" evidence="1">
    <location>
        <begin position="1"/>
        <end position="20"/>
    </location>
</feature>
<keyword evidence="4" id="KW-1185">Reference proteome</keyword>
<evidence type="ECO:0000256" key="1">
    <source>
        <dbReference type="SAM" id="MobiDB-lite"/>
    </source>
</evidence>
<feature type="region of interest" description="Disordered" evidence="1">
    <location>
        <begin position="536"/>
        <end position="564"/>
    </location>
</feature>
<sequence length="660" mass="74647">MTETPQKQLTPARGAAPQSRRPRALALALALVLALTLSSTAEGSWLSDVKEFFFGSESESEIAGTLSNNKKKSERPKPQPPHAEGLVIADYSDMSLNKVMQGGRVVDLVSGLHFDSILQDSPDEIRPASVVAFFDSNDEKCLKEYKALNWMNLVETKLPARELLFASRYDMHAAPRRAWYKFTPEMDLAKRFGVTQCPEIVFVPRSCNGWTEWCSRGADPEDTDVELIGCADFKEQCTNTIKWNGKGDLTSWIKDHIQSEGRPKLSKYLGTYKDQNLWLRRREETTTSTMLRNLYLAQAFPAFTPRGFKAMPVPQEFMKFLTDFVDRHKNAKRTEHWEAASTQMSFHETPTDFTDLDRERAYANRMANQYIKPLVEEWSQMGDLELTAFYGVRHYKHGNWLRSHIDRIDSHVLSVTITVAKGPFEGNAAWPLEVVDWNGDHVRYEHPAGSMVLYESSKLPHGRPYPNQGGEHLGAFIHFKPRSAGADMNRRWDDIARVARAHQAGFTSYKNYKQTSIIDPDPATIEYASKRFGEGTNWKPVGKRSASNDDDDDDEKVSNGSFAVDFKNGADRPLDLHWVRPDGGKVLQGTLGRGTQMTVTTFRGHRFAFTEKGGDKALPDGVFTMEAGRSIVKYSLTQAGTPRNPETKFADKVRERIKLE</sequence>
<keyword evidence="2" id="KW-0732">Signal</keyword>
<organism evidence="3 4">
    <name type="scientific">Hondaea fermentalgiana</name>
    <dbReference type="NCBI Taxonomy" id="2315210"/>
    <lineage>
        <taxon>Eukaryota</taxon>
        <taxon>Sar</taxon>
        <taxon>Stramenopiles</taxon>
        <taxon>Bigyra</taxon>
        <taxon>Labyrinthulomycetes</taxon>
        <taxon>Thraustochytrida</taxon>
        <taxon>Thraustochytriidae</taxon>
        <taxon>Hondaea</taxon>
    </lineage>
</organism>
<name>A0A2R5G4Q8_9STRA</name>
<dbReference type="InParanoid" id="A0A2R5G4Q8"/>
<gene>
    <name evidence="3" type="ORF">FCC1311_021902</name>
</gene>
<feature type="signal peptide" evidence="2">
    <location>
        <begin position="1"/>
        <end position="43"/>
    </location>
</feature>
<accession>A0A2R5G4Q8</accession>
<comment type="caution">
    <text evidence="3">The sequence shown here is derived from an EMBL/GenBank/DDBJ whole genome shotgun (WGS) entry which is preliminary data.</text>
</comment>
<reference evidence="3 4" key="1">
    <citation type="submission" date="2017-12" db="EMBL/GenBank/DDBJ databases">
        <title>Sequencing, de novo assembly and annotation of complete genome of a new Thraustochytrid species, strain FCC1311.</title>
        <authorList>
            <person name="Sedici K."/>
            <person name="Godart F."/>
            <person name="Aiese Cigliano R."/>
            <person name="Sanseverino W."/>
            <person name="Barakat M."/>
            <person name="Ortet P."/>
            <person name="Marechal E."/>
            <person name="Cagnac O."/>
            <person name="Amato A."/>
        </authorList>
    </citation>
    <scope>NUCLEOTIDE SEQUENCE [LARGE SCALE GENOMIC DNA]</scope>
</reference>